<evidence type="ECO:0000256" key="1">
    <source>
        <dbReference type="SAM" id="MobiDB-lite"/>
    </source>
</evidence>
<dbReference type="EMBL" id="JAEQND010000009">
    <property type="protein sequence ID" value="MBL0426938.1"/>
    <property type="molecule type" value="Genomic_DNA"/>
</dbReference>
<gene>
    <name evidence="3" type="ORF">JI746_17625</name>
</gene>
<reference evidence="3 4" key="1">
    <citation type="journal article" date="2017" name="Int. J. Syst. Evol. Microbiol.">
        <title>Ramlibacter alkalitolerans sp. nov., alkali-tolerant bacterium isolated from soil of ginseng.</title>
        <authorList>
            <person name="Lee D.H."/>
            <person name="Cha C.J."/>
        </authorList>
    </citation>
    <scope>NUCLEOTIDE SEQUENCE [LARGE SCALE GENOMIC DNA]</scope>
    <source>
        <strain evidence="3 4">KACC 19305</strain>
    </source>
</reference>
<dbReference type="Proteomes" id="UP000622707">
    <property type="component" value="Unassembled WGS sequence"/>
</dbReference>
<evidence type="ECO:0000259" key="2">
    <source>
        <dbReference type="Pfam" id="PF13524"/>
    </source>
</evidence>
<proteinExistence type="predicted"/>
<organism evidence="3 4">
    <name type="scientific">Ramlibacter alkalitolerans</name>
    <dbReference type="NCBI Taxonomy" id="2039631"/>
    <lineage>
        <taxon>Bacteria</taxon>
        <taxon>Pseudomonadati</taxon>
        <taxon>Pseudomonadota</taxon>
        <taxon>Betaproteobacteria</taxon>
        <taxon>Burkholderiales</taxon>
        <taxon>Comamonadaceae</taxon>
        <taxon>Ramlibacter</taxon>
    </lineage>
</organism>
<comment type="caution">
    <text evidence="3">The sequence shown here is derived from an EMBL/GenBank/DDBJ whole genome shotgun (WGS) entry which is preliminary data.</text>
</comment>
<dbReference type="RefSeq" id="WP_201691354.1">
    <property type="nucleotide sequence ID" value="NZ_JAEQND010000009.1"/>
</dbReference>
<sequence length="386" mass="43213">MRVIVFCHSLQSDWNHGNAHFLRGVCADLIARGHFVEVYEPADAWSVTQLVAEHGATPLKGFARAYPQLHSNRYPPGTLDLDLALADADLVLVHEWNEHALVQRIGEHRKANPHYRLLFHDTHHRAVTAPESMAAYDLRHYDGVLAFGSAIRDLYRAKGWAERAWTWHEAADPRVFRPLPGEPREGDLVWIGNWGDEERTAELHEFLLGPVRSLGLKARIHGVRYPEHALQALGDAGIAYGGWLPNYEAPRVFARYGVTVHVPRRPYVQALPGIPTIRVFEALACGIPLVCAPWDDCEGLFEPGEDYLVARNGNEMRGHLHDVLHQPRLAQALAEHGRRTILARHTCAHRVDELLDIYAEIAPAQSQAAPPAGALNTTKPQGEPQR</sequence>
<feature type="domain" description="Spore protein YkvP/CgeB glycosyl transferase-like" evidence="2">
    <location>
        <begin position="205"/>
        <end position="356"/>
    </location>
</feature>
<dbReference type="Pfam" id="PF13524">
    <property type="entry name" value="Glyco_trans_1_2"/>
    <property type="match status" value="1"/>
</dbReference>
<protein>
    <submittedName>
        <fullName evidence="3">Glycosyltransferase</fullName>
    </submittedName>
</protein>
<dbReference type="SUPFAM" id="SSF53756">
    <property type="entry name" value="UDP-Glycosyltransferase/glycogen phosphorylase"/>
    <property type="match status" value="1"/>
</dbReference>
<accession>A0ABS1JRT4</accession>
<dbReference type="InterPro" id="IPR055259">
    <property type="entry name" value="YkvP/CgeB_Glyco_trans-like"/>
</dbReference>
<name>A0ABS1JRT4_9BURK</name>
<feature type="region of interest" description="Disordered" evidence="1">
    <location>
        <begin position="366"/>
        <end position="386"/>
    </location>
</feature>
<dbReference type="Gene3D" id="3.40.50.2000">
    <property type="entry name" value="Glycogen Phosphorylase B"/>
    <property type="match status" value="2"/>
</dbReference>
<evidence type="ECO:0000313" key="4">
    <source>
        <dbReference type="Proteomes" id="UP000622707"/>
    </source>
</evidence>
<keyword evidence="4" id="KW-1185">Reference proteome</keyword>
<evidence type="ECO:0000313" key="3">
    <source>
        <dbReference type="EMBL" id="MBL0426938.1"/>
    </source>
</evidence>